<accession>A0AAD6AHK3</accession>
<dbReference type="Proteomes" id="UP001219934">
    <property type="component" value="Unassembled WGS sequence"/>
</dbReference>
<name>A0AAD6AHK3_9TELE</name>
<protein>
    <submittedName>
        <fullName evidence="2">Uncharacterized protein</fullName>
    </submittedName>
</protein>
<evidence type="ECO:0000313" key="2">
    <source>
        <dbReference type="EMBL" id="KAJ4924887.1"/>
    </source>
</evidence>
<proteinExistence type="predicted"/>
<dbReference type="AlphaFoldDB" id="A0AAD6AHK3"/>
<comment type="caution">
    <text evidence="2">The sequence shown here is derived from an EMBL/GenBank/DDBJ whole genome shotgun (WGS) entry which is preliminary data.</text>
</comment>
<dbReference type="EMBL" id="JAPTMU010000022">
    <property type="protein sequence ID" value="KAJ4924887.1"/>
    <property type="molecule type" value="Genomic_DNA"/>
</dbReference>
<reference evidence="2" key="1">
    <citation type="submission" date="2022-11" db="EMBL/GenBank/DDBJ databases">
        <title>Chromosome-level genome of Pogonophryne albipinna.</title>
        <authorList>
            <person name="Jo E."/>
        </authorList>
    </citation>
    <scope>NUCLEOTIDE SEQUENCE</scope>
    <source>
        <strain evidence="2">SGF0006</strain>
        <tissue evidence="2">Muscle</tissue>
    </source>
</reference>
<keyword evidence="3" id="KW-1185">Reference proteome</keyword>
<feature type="region of interest" description="Disordered" evidence="1">
    <location>
        <begin position="1"/>
        <end position="23"/>
    </location>
</feature>
<organism evidence="2 3">
    <name type="scientific">Pogonophryne albipinna</name>
    <dbReference type="NCBI Taxonomy" id="1090488"/>
    <lineage>
        <taxon>Eukaryota</taxon>
        <taxon>Metazoa</taxon>
        <taxon>Chordata</taxon>
        <taxon>Craniata</taxon>
        <taxon>Vertebrata</taxon>
        <taxon>Euteleostomi</taxon>
        <taxon>Actinopterygii</taxon>
        <taxon>Neopterygii</taxon>
        <taxon>Teleostei</taxon>
        <taxon>Neoteleostei</taxon>
        <taxon>Acanthomorphata</taxon>
        <taxon>Eupercaria</taxon>
        <taxon>Perciformes</taxon>
        <taxon>Notothenioidei</taxon>
        <taxon>Pogonophryne</taxon>
    </lineage>
</organism>
<evidence type="ECO:0000256" key="1">
    <source>
        <dbReference type="SAM" id="MobiDB-lite"/>
    </source>
</evidence>
<gene>
    <name evidence="2" type="ORF">JOQ06_003836</name>
</gene>
<evidence type="ECO:0000313" key="3">
    <source>
        <dbReference type="Proteomes" id="UP001219934"/>
    </source>
</evidence>
<feature type="compositionally biased region" description="Basic and acidic residues" evidence="1">
    <location>
        <begin position="1"/>
        <end position="10"/>
    </location>
</feature>
<sequence length="125" mass="14041">MRNTESHSKDLVSTPNPPRQHASVKDLSGKFVIVTYDELPYIGQVLEVVEEEVQEETEGEVKVVSIGLARFTLHRRARSRTRTAEAREEERRAGEKGINVNRYIGVPLFRIGIRRDTGAGRTGPA</sequence>